<dbReference type="InterPro" id="IPR051368">
    <property type="entry name" value="SerProtInhib-TIL_Domain"/>
</dbReference>
<dbReference type="Proteomes" id="UP000663860">
    <property type="component" value="Unassembled WGS sequence"/>
</dbReference>
<feature type="domain" description="TIL" evidence="4">
    <location>
        <begin position="221"/>
        <end position="276"/>
    </location>
</feature>
<dbReference type="EMBL" id="CAJNOE010000128">
    <property type="protein sequence ID" value="CAF0952294.1"/>
    <property type="molecule type" value="Genomic_DNA"/>
</dbReference>
<dbReference type="InterPro" id="IPR036084">
    <property type="entry name" value="Ser_inhib-like_sf"/>
</dbReference>
<proteinExistence type="predicted"/>
<keyword evidence="2" id="KW-1015">Disulfide bond</keyword>
<sequence length="398" mass="45334">MENNTDKEEQQSKSLGNKRYSSLSITSSNKEKSSLLLPHVIYFGCDQHSGNELWDTSYFFSILFELLDEYKDNIQEESRLTAFILCRLDEINFSSQIPLKLLIQVLKYFHTIRLKILILLEFLNICETIDCSQALMLLWQFSTYGYMTLFYVLDRIKFSIINKDIEWKSLLTIFEPLENKKHAAYIILDKTNFYKPNQATIGFVRQTDDKSKCVPQSQCSCTINEFFNPCGSACPDTCTARSQSCTKQCIPGCFCKDGYVRLNNQSGSFCIHELECKNQTCRDPNAEYTECGSSCPRTCHDERNPVRKFRICPTMCQPGCFCKKGFVLGNNGTCVKPETCCLAINGLYKTCGSTCPQTCKNKNNLFCHLPCASGCFCANDSVRKTNEINSPCILKTKC</sequence>
<reference evidence="5" key="1">
    <citation type="submission" date="2021-02" db="EMBL/GenBank/DDBJ databases">
        <authorList>
            <person name="Nowell W R."/>
        </authorList>
    </citation>
    <scope>NUCLEOTIDE SEQUENCE</scope>
</reference>
<dbReference type="AlphaFoldDB" id="A0A814DDP8"/>
<name>A0A814DDP8_9BILA</name>
<evidence type="ECO:0000256" key="2">
    <source>
        <dbReference type="ARBA" id="ARBA00023157"/>
    </source>
</evidence>
<accession>A0A814DDP8</accession>
<dbReference type="Gene3D" id="2.10.25.10">
    <property type="entry name" value="Laminin"/>
    <property type="match status" value="3"/>
</dbReference>
<dbReference type="InterPro" id="IPR002919">
    <property type="entry name" value="TIL_dom"/>
</dbReference>
<feature type="domain" description="TIL" evidence="4">
    <location>
        <begin position="283"/>
        <end position="340"/>
    </location>
</feature>
<dbReference type="CDD" id="cd19941">
    <property type="entry name" value="TIL"/>
    <property type="match status" value="3"/>
</dbReference>
<evidence type="ECO:0000256" key="3">
    <source>
        <dbReference type="SAM" id="MobiDB-lite"/>
    </source>
</evidence>
<evidence type="ECO:0000256" key="1">
    <source>
        <dbReference type="ARBA" id="ARBA00022690"/>
    </source>
</evidence>
<evidence type="ECO:0000259" key="4">
    <source>
        <dbReference type="Pfam" id="PF01826"/>
    </source>
</evidence>
<dbReference type="SUPFAM" id="SSF57567">
    <property type="entry name" value="Serine protease inhibitors"/>
    <property type="match status" value="3"/>
</dbReference>
<comment type="caution">
    <text evidence="5">The sequence shown here is derived from an EMBL/GenBank/DDBJ whole genome shotgun (WGS) entry which is preliminary data.</text>
</comment>
<feature type="region of interest" description="Disordered" evidence="3">
    <location>
        <begin position="1"/>
        <end position="20"/>
    </location>
</feature>
<dbReference type="PANTHER" id="PTHR23259">
    <property type="entry name" value="RIDDLE"/>
    <property type="match status" value="1"/>
</dbReference>
<protein>
    <recommendedName>
        <fullName evidence="4">TIL domain-containing protein</fullName>
    </recommendedName>
</protein>
<gene>
    <name evidence="5" type="ORF">IZO911_LOCUS15073</name>
</gene>
<evidence type="ECO:0000313" key="5">
    <source>
        <dbReference type="EMBL" id="CAF0952294.1"/>
    </source>
</evidence>
<feature type="domain" description="TIL" evidence="4">
    <location>
        <begin position="346"/>
        <end position="398"/>
    </location>
</feature>
<feature type="compositionally biased region" description="Basic and acidic residues" evidence="3">
    <location>
        <begin position="1"/>
        <end position="11"/>
    </location>
</feature>
<organism evidence="5 6">
    <name type="scientific">Adineta steineri</name>
    <dbReference type="NCBI Taxonomy" id="433720"/>
    <lineage>
        <taxon>Eukaryota</taxon>
        <taxon>Metazoa</taxon>
        <taxon>Spiralia</taxon>
        <taxon>Gnathifera</taxon>
        <taxon>Rotifera</taxon>
        <taxon>Eurotatoria</taxon>
        <taxon>Bdelloidea</taxon>
        <taxon>Adinetida</taxon>
        <taxon>Adinetidae</taxon>
        <taxon>Adineta</taxon>
    </lineage>
</organism>
<evidence type="ECO:0000313" key="6">
    <source>
        <dbReference type="Proteomes" id="UP000663860"/>
    </source>
</evidence>
<dbReference type="GO" id="GO:0030414">
    <property type="term" value="F:peptidase inhibitor activity"/>
    <property type="evidence" value="ECO:0007669"/>
    <property type="project" value="UniProtKB-KW"/>
</dbReference>
<dbReference type="Pfam" id="PF01826">
    <property type="entry name" value="TIL"/>
    <property type="match status" value="3"/>
</dbReference>
<keyword evidence="1" id="KW-0646">Protease inhibitor</keyword>
<dbReference type="PANTHER" id="PTHR23259:SF70">
    <property type="entry name" value="ACCESSORY GLAND PROTEIN ACP62F-RELATED"/>
    <property type="match status" value="1"/>
</dbReference>